<dbReference type="UCSC" id="F59A7.12">
    <property type="organism name" value="c. elegans"/>
</dbReference>
<reference evidence="2 3" key="1">
    <citation type="journal article" date="1998" name="Science">
        <title>Genome sequence of the nematode C. elegans: a platform for investigating biology.</title>
        <authorList>
            <consortium name="The C. elegans sequencing consortium"/>
            <person name="Sulson J.E."/>
            <person name="Waterston R."/>
        </authorList>
    </citation>
    <scope>NUCLEOTIDE SEQUENCE [LARGE SCALE GENOMIC DNA]</scope>
    <source>
        <strain evidence="2 3">Bristol N2</strain>
    </source>
</reference>
<dbReference type="GeneID" id="3896837"/>
<proteinExistence type="predicted"/>
<dbReference type="CTD" id="3896837"/>
<dbReference type="InParanoid" id="Q4R146"/>
<dbReference type="AGR" id="WB:WBGene00044520"/>
<dbReference type="Proteomes" id="UP000001940">
    <property type="component" value="Chromosome V"/>
</dbReference>
<gene>
    <name evidence="2" type="ORF">CELE_F59A7.12</name>
    <name evidence="2 4" type="ORF">F59A7.12</name>
</gene>
<name>Q4R146_CAEEL</name>
<organism evidence="2 3">
    <name type="scientific">Caenorhabditis elegans</name>
    <dbReference type="NCBI Taxonomy" id="6239"/>
    <lineage>
        <taxon>Eukaryota</taxon>
        <taxon>Metazoa</taxon>
        <taxon>Ecdysozoa</taxon>
        <taxon>Nematoda</taxon>
        <taxon>Chromadorea</taxon>
        <taxon>Rhabditida</taxon>
        <taxon>Rhabditina</taxon>
        <taxon>Rhabditomorpha</taxon>
        <taxon>Rhabditoidea</taxon>
        <taxon>Rhabditidae</taxon>
        <taxon>Peloderinae</taxon>
        <taxon>Caenorhabditis</taxon>
    </lineage>
</organism>
<protein>
    <submittedName>
        <fullName evidence="2">DUF4357 domain-containing protein</fullName>
    </submittedName>
</protein>
<evidence type="ECO:0000256" key="1">
    <source>
        <dbReference type="SAM" id="MobiDB-lite"/>
    </source>
</evidence>
<dbReference type="WormBase" id="F59A7.12">
    <property type="protein sequence ID" value="CE38836"/>
    <property type="gene ID" value="WBGene00044520"/>
</dbReference>
<dbReference type="HOGENOM" id="CLU_2656703_0_0_1"/>
<evidence type="ECO:0000313" key="3">
    <source>
        <dbReference type="Proteomes" id="UP000001940"/>
    </source>
</evidence>
<dbReference type="KEGG" id="cel:CELE_F59A7.12"/>
<evidence type="ECO:0000313" key="4">
    <source>
        <dbReference type="WormBase" id="F59A7.12"/>
    </source>
</evidence>
<dbReference type="AlphaFoldDB" id="Q4R146"/>
<feature type="compositionally biased region" description="Polar residues" evidence="1">
    <location>
        <begin position="67"/>
        <end position="76"/>
    </location>
</feature>
<dbReference type="EMBL" id="BX284605">
    <property type="protein sequence ID" value="CCD72104.1"/>
    <property type="molecule type" value="Genomic_DNA"/>
</dbReference>
<accession>Q4R146</accession>
<dbReference type="PaxDb" id="6239-F59A7.12"/>
<sequence>MSAPGANTSHLVLIGGEGRTYVLHTEPGSTTVVTIRHTRAAALVMVKNAGRLGEGEDREKDGWEMQPSASSTTSCG</sequence>
<dbReference type="Bgee" id="WBGene00044520">
    <property type="expression patterns" value="Expressed in adult organism and 2 other cell types or tissues"/>
</dbReference>
<feature type="region of interest" description="Disordered" evidence="1">
    <location>
        <begin position="50"/>
        <end position="76"/>
    </location>
</feature>
<dbReference type="RefSeq" id="NP_001033492.1">
    <property type="nucleotide sequence ID" value="NM_001038403.1"/>
</dbReference>
<keyword evidence="3" id="KW-1185">Reference proteome</keyword>
<feature type="compositionally biased region" description="Basic and acidic residues" evidence="1">
    <location>
        <begin position="53"/>
        <end position="63"/>
    </location>
</feature>
<evidence type="ECO:0000313" key="2">
    <source>
        <dbReference type="EMBL" id="CCD72104.1"/>
    </source>
</evidence>